<dbReference type="Proteomes" id="UP000799779">
    <property type="component" value="Unassembled WGS sequence"/>
</dbReference>
<evidence type="ECO:0000313" key="2">
    <source>
        <dbReference type="EMBL" id="KAF2003205.1"/>
    </source>
</evidence>
<evidence type="ECO:0000256" key="1">
    <source>
        <dbReference type="SAM" id="MobiDB-lite"/>
    </source>
</evidence>
<feature type="region of interest" description="Disordered" evidence="1">
    <location>
        <begin position="1"/>
        <end position="222"/>
    </location>
</feature>
<organism evidence="2 3">
    <name type="scientific">Amniculicola lignicola CBS 123094</name>
    <dbReference type="NCBI Taxonomy" id="1392246"/>
    <lineage>
        <taxon>Eukaryota</taxon>
        <taxon>Fungi</taxon>
        <taxon>Dikarya</taxon>
        <taxon>Ascomycota</taxon>
        <taxon>Pezizomycotina</taxon>
        <taxon>Dothideomycetes</taxon>
        <taxon>Pleosporomycetidae</taxon>
        <taxon>Pleosporales</taxon>
        <taxon>Amniculicolaceae</taxon>
        <taxon>Amniculicola</taxon>
    </lineage>
</organism>
<feature type="compositionally biased region" description="Polar residues" evidence="1">
    <location>
        <begin position="99"/>
        <end position="109"/>
    </location>
</feature>
<keyword evidence="3" id="KW-1185">Reference proteome</keyword>
<name>A0A6A5WVU2_9PLEO</name>
<feature type="compositionally biased region" description="Basic and acidic residues" evidence="1">
    <location>
        <begin position="12"/>
        <end position="23"/>
    </location>
</feature>
<feature type="compositionally biased region" description="Pro residues" evidence="1">
    <location>
        <begin position="179"/>
        <end position="196"/>
    </location>
</feature>
<dbReference type="AlphaFoldDB" id="A0A6A5WVU2"/>
<reference evidence="2" key="1">
    <citation type="journal article" date="2020" name="Stud. Mycol.">
        <title>101 Dothideomycetes genomes: a test case for predicting lifestyles and emergence of pathogens.</title>
        <authorList>
            <person name="Haridas S."/>
            <person name="Albert R."/>
            <person name="Binder M."/>
            <person name="Bloem J."/>
            <person name="Labutti K."/>
            <person name="Salamov A."/>
            <person name="Andreopoulos B."/>
            <person name="Baker S."/>
            <person name="Barry K."/>
            <person name="Bills G."/>
            <person name="Bluhm B."/>
            <person name="Cannon C."/>
            <person name="Castanera R."/>
            <person name="Culley D."/>
            <person name="Daum C."/>
            <person name="Ezra D."/>
            <person name="Gonzalez J."/>
            <person name="Henrissat B."/>
            <person name="Kuo A."/>
            <person name="Liang C."/>
            <person name="Lipzen A."/>
            <person name="Lutzoni F."/>
            <person name="Magnuson J."/>
            <person name="Mondo S."/>
            <person name="Nolan M."/>
            <person name="Ohm R."/>
            <person name="Pangilinan J."/>
            <person name="Park H.-J."/>
            <person name="Ramirez L."/>
            <person name="Alfaro M."/>
            <person name="Sun H."/>
            <person name="Tritt A."/>
            <person name="Yoshinaga Y."/>
            <person name="Zwiers L.-H."/>
            <person name="Turgeon B."/>
            <person name="Goodwin S."/>
            <person name="Spatafora J."/>
            <person name="Crous P."/>
            <person name="Grigoriev I."/>
        </authorList>
    </citation>
    <scope>NUCLEOTIDE SEQUENCE</scope>
    <source>
        <strain evidence="2">CBS 123094</strain>
    </source>
</reference>
<sequence length="313" mass="33814">MALPRTGLSQDMPRELVEGREDVEGVEPANRTNEEFAETEATKVGSEGLRRDDAPRGGGSEEERDGQEGNSLETGLRARTLSPLEEDLVAAGGIIESKPASSNQKNNVQDAVLPLPATSRRFTTGAGPAESLHSENDPLNPSLVDKSTTWPRDSHIRIQASPSTSPVQQEQAVAGPSTIPGPAPKTPNVSPDPSPSAPTLEIPTPQAPTRLPGQAAATPQMKNQTHLDIDRAIKTTTVHFVRKQSSRPGDRNIEVVKVPTNIEDLLDNPLQPLAPLNSDSTSNLPFLRWYHLPSNNMAWVEVCTYILTCVERD</sequence>
<dbReference type="EMBL" id="ML977573">
    <property type="protein sequence ID" value="KAF2003205.1"/>
    <property type="molecule type" value="Genomic_DNA"/>
</dbReference>
<feature type="compositionally biased region" description="Polar residues" evidence="1">
    <location>
        <begin position="160"/>
        <end position="171"/>
    </location>
</feature>
<evidence type="ECO:0000313" key="3">
    <source>
        <dbReference type="Proteomes" id="UP000799779"/>
    </source>
</evidence>
<feature type="compositionally biased region" description="Basic and acidic residues" evidence="1">
    <location>
        <begin position="48"/>
        <end position="61"/>
    </location>
</feature>
<protein>
    <submittedName>
        <fullName evidence="2">Uncharacterized protein</fullName>
    </submittedName>
</protein>
<proteinExistence type="predicted"/>
<gene>
    <name evidence="2" type="ORF">P154DRAFT_99643</name>
</gene>
<accession>A0A6A5WVU2</accession>